<sequence>MSIILDLLKSIIGAVIGELFDQLRMEDTVEDTRPLLEDFDVDRGPDDMAHLDIFDGVLDENDDGVRPIDPFT</sequence>
<name>A0A0F9W5S2_9ZZZZ</name>
<dbReference type="AlphaFoldDB" id="A0A0F9W5S2"/>
<dbReference type="EMBL" id="LAZR01000345">
    <property type="protein sequence ID" value="KKN73358.1"/>
    <property type="molecule type" value="Genomic_DNA"/>
</dbReference>
<organism evidence="1">
    <name type="scientific">marine sediment metagenome</name>
    <dbReference type="NCBI Taxonomy" id="412755"/>
    <lineage>
        <taxon>unclassified sequences</taxon>
        <taxon>metagenomes</taxon>
        <taxon>ecological metagenomes</taxon>
    </lineage>
</organism>
<gene>
    <name evidence="1" type="ORF">LCGC14_0401710</name>
</gene>
<reference evidence="1" key="1">
    <citation type="journal article" date="2015" name="Nature">
        <title>Complex archaea that bridge the gap between prokaryotes and eukaryotes.</title>
        <authorList>
            <person name="Spang A."/>
            <person name="Saw J.H."/>
            <person name="Jorgensen S.L."/>
            <person name="Zaremba-Niedzwiedzka K."/>
            <person name="Martijn J."/>
            <person name="Lind A.E."/>
            <person name="van Eijk R."/>
            <person name="Schleper C."/>
            <person name="Guy L."/>
            <person name="Ettema T.J."/>
        </authorList>
    </citation>
    <scope>NUCLEOTIDE SEQUENCE</scope>
</reference>
<proteinExistence type="predicted"/>
<comment type="caution">
    <text evidence="1">The sequence shown here is derived from an EMBL/GenBank/DDBJ whole genome shotgun (WGS) entry which is preliminary data.</text>
</comment>
<evidence type="ECO:0000313" key="1">
    <source>
        <dbReference type="EMBL" id="KKN73358.1"/>
    </source>
</evidence>
<accession>A0A0F9W5S2</accession>
<protein>
    <submittedName>
        <fullName evidence="1">Uncharacterized protein</fullName>
    </submittedName>
</protein>